<name>A0A921RV85_SORBI</name>
<reference evidence="3" key="2">
    <citation type="submission" date="2020-10" db="EMBL/GenBank/DDBJ databases">
        <authorList>
            <person name="Cooper E.A."/>
            <person name="Brenton Z.W."/>
            <person name="Flinn B.S."/>
            <person name="Jenkins J."/>
            <person name="Shu S."/>
            <person name="Flowers D."/>
            <person name="Luo F."/>
            <person name="Wang Y."/>
            <person name="Xia P."/>
            <person name="Barry K."/>
            <person name="Daum C."/>
            <person name="Lipzen A."/>
            <person name="Yoshinaga Y."/>
            <person name="Schmutz J."/>
            <person name="Saski C."/>
            <person name="Vermerris W."/>
            <person name="Kresovich S."/>
        </authorList>
    </citation>
    <scope>NUCLEOTIDE SEQUENCE</scope>
</reference>
<accession>A0A921RV85</accession>
<gene>
    <name evidence="3" type="ORF">BDA96_01G005000</name>
</gene>
<feature type="signal peptide" evidence="2">
    <location>
        <begin position="1"/>
        <end position="28"/>
    </location>
</feature>
<keyword evidence="2" id="KW-0732">Signal</keyword>
<evidence type="ECO:0008006" key="5">
    <source>
        <dbReference type="Google" id="ProtNLM"/>
    </source>
</evidence>
<dbReference type="EMBL" id="CM027680">
    <property type="protein sequence ID" value="KAG0546560.1"/>
    <property type="molecule type" value="Genomic_DNA"/>
</dbReference>
<evidence type="ECO:0000256" key="1">
    <source>
        <dbReference type="SAM" id="MobiDB-lite"/>
    </source>
</evidence>
<dbReference type="AlphaFoldDB" id="A0A921RV85"/>
<feature type="region of interest" description="Disordered" evidence="1">
    <location>
        <begin position="113"/>
        <end position="135"/>
    </location>
</feature>
<evidence type="ECO:0000313" key="4">
    <source>
        <dbReference type="Proteomes" id="UP000807115"/>
    </source>
</evidence>
<organism evidence="3 4">
    <name type="scientific">Sorghum bicolor</name>
    <name type="common">Sorghum</name>
    <name type="synonym">Sorghum vulgare</name>
    <dbReference type="NCBI Taxonomy" id="4558"/>
    <lineage>
        <taxon>Eukaryota</taxon>
        <taxon>Viridiplantae</taxon>
        <taxon>Streptophyta</taxon>
        <taxon>Embryophyta</taxon>
        <taxon>Tracheophyta</taxon>
        <taxon>Spermatophyta</taxon>
        <taxon>Magnoliopsida</taxon>
        <taxon>Liliopsida</taxon>
        <taxon>Poales</taxon>
        <taxon>Poaceae</taxon>
        <taxon>PACMAD clade</taxon>
        <taxon>Panicoideae</taxon>
        <taxon>Andropogonodae</taxon>
        <taxon>Andropogoneae</taxon>
        <taxon>Sorghinae</taxon>
        <taxon>Sorghum</taxon>
    </lineage>
</organism>
<feature type="compositionally biased region" description="Pro residues" evidence="1">
    <location>
        <begin position="117"/>
        <end position="126"/>
    </location>
</feature>
<evidence type="ECO:0000313" key="3">
    <source>
        <dbReference type="EMBL" id="KAG0546560.1"/>
    </source>
</evidence>
<protein>
    <recommendedName>
        <fullName evidence="5">Secreted protein</fullName>
    </recommendedName>
</protein>
<feature type="chain" id="PRO_5038001504" description="Secreted protein" evidence="2">
    <location>
        <begin position="29"/>
        <end position="135"/>
    </location>
</feature>
<reference evidence="3" key="1">
    <citation type="journal article" date="2019" name="BMC Genomics">
        <title>A new reference genome for Sorghum bicolor reveals high levels of sequence similarity between sweet and grain genotypes: implications for the genetics of sugar metabolism.</title>
        <authorList>
            <person name="Cooper E.A."/>
            <person name="Brenton Z.W."/>
            <person name="Flinn B.S."/>
            <person name="Jenkins J."/>
            <person name="Shu S."/>
            <person name="Flowers D."/>
            <person name="Luo F."/>
            <person name="Wang Y."/>
            <person name="Xia P."/>
            <person name="Barry K."/>
            <person name="Daum C."/>
            <person name="Lipzen A."/>
            <person name="Yoshinaga Y."/>
            <person name="Schmutz J."/>
            <person name="Saski C."/>
            <person name="Vermerris W."/>
            <person name="Kresovich S."/>
        </authorList>
    </citation>
    <scope>NUCLEOTIDE SEQUENCE</scope>
</reference>
<evidence type="ECO:0000256" key="2">
    <source>
        <dbReference type="SAM" id="SignalP"/>
    </source>
</evidence>
<proteinExistence type="predicted"/>
<sequence>MENLLLLGLTTCMALLSRPSAMLAMSLAHPPLNGFNWLNVWDTDPKKLAFFPAADAGTSDADANDDLDPLPLLCCCIPDTYARILASSDLSASFSLASDASARACARAFPAADCDSHPPPSAPSPPSALRSLSWS</sequence>
<comment type="caution">
    <text evidence="3">The sequence shown here is derived from an EMBL/GenBank/DDBJ whole genome shotgun (WGS) entry which is preliminary data.</text>
</comment>
<dbReference type="Proteomes" id="UP000807115">
    <property type="component" value="Chromosome 1"/>
</dbReference>